<keyword evidence="3" id="KW-1185">Reference proteome</keyword>
<dbReference type="Proteomes" id="UP000186817">
    <property type="component" value="Unassembled WGS sequence"/>
</dbReference>
<feature type="signal peptide" evidence="1">
    <location>
        <begin position="1"/>
        <end position="17"/>
    </location>
</feature>
<sequence length="176" mass="18324">MLRLLACLCVHLAAASATCDRVLDDPRFGAIVMTNSVKCADQLGAQGQRCMLIPCMNAFVKEVLPQCADTVRCQDTCVSYGCTAYAAYCGKIVLQSAPGYLATAPALLEGDDILAASASPAASPEEVLRSLLSEQSAPNSIALSKVCLASFALLGVSVAAAFALRRRPTLAEPLLA</sequence>
<dbReference type="OrthoDB" id="434828at2759"/>
<dbReference type="AlphaFoldDB" id="A0A1Q9DXI8"/>
<evidence type="ECO:0000313" key="2">
    <source>
        <dbReference type="EMBL" id="OLP99890.1"/>
    </source>
</evidence>
<evidence type="ECO:0000256" key="1">
    <source>
        <dbReference type="SAM" id="SignalP"/>
    </source>
</evidence>
<keyword evidence="1" id="KW-0732">Signal</keyword>
<gene>
    <name evidence="2" type="ORF">AK812_SmicGene17519</name>
</gene>
<comment type="caution">
    <text evidence="2">The sequence shown here is derived from an EMBL/GenBank/DDBJ whole genome shotgun (WGS) entry which is preliminary data.</text>
</comment>
<dbReference type="EMBL" id="LSRX01000347">
    <property type="protein sequence ID" value="OLP99890.1"/>
    <property type="molecule type" value="Genomic_DNA"/>
</dbReference>
<feature type="chain" id="PRO_5013158608" description="FZ domain-containing protein" evidence="1">
    <location>
        <begin position="18"/>
        <end position="176"/>
    </location>
</feature>
<name>A0A1Q9DXI8_SYMMI</name>
<proteinExistence type="predicted"/>
<reference evidence="2 3" key="1">
    <citation type="submission" date="2016-02" db="EMBL/GenBank/DDBJ databases">
        <title>Genome analysis of coral dinoflagellate symbionts highlights evolutionary adaptations to a symbiotic lifestyle.</title>
        <authorList>
            <person name="Aranda M."/>
            <person name="Li Y."/>
            <person name="Liew Y.J."/>
            <person name="Baumgarten S."/>
            <person name="Simakov O."/>
            <person name="Wilson M."/>
            <person name="Piel J."/>
            <person name="Ashoor H."/>
            <person name="Bougouffa S."/>
            <person name="Bajic V.B."/>
            <person name="Ryu T."/>
            <person name="Ravasi T."/>
            <person name="Bayer T."/>
            <person name="Micklem G."/>
            <person name="Kim H."/>
            <person name="Bhak J."/>
            <person name="Lajeunesse T.C."/>
            <person name="Voolstra C.R."/>
        </authorList>
    </citation>
    <scope>NUCLEOTIDE SEQUENCE [LARGE SCALE GENOMIC DNA]</scope>
    <source>
        <strain evidence="2 3">CCMP2467</strain>
    </source>
</reference>
<accession>A0A1Q9DXI8</accession>
<evidence type="ECO:0008006" key="4">
    <source>
        <dbReference type="Google" id="ProtNLM"/>
    </source>
</evidence>
<organism evidence="2 3">
    <name type="scientific">Symbiodinium microadriaticum</name>
    <name type="common">Dinoflagellate</name>
    <name type="synonym">Zooxanthella microadriatica</name>
    <dbReference type="NCBI Taxonomy" id="2951"/>
    <lineage>
        <taxon>Eukaryota</taxon>
        <taxon>Sar</taxon>
        <taxon>Alveolata</taxon>
        <taxon>Dinophyceae</taxon>
        <taxon>Suessiales</taxon>
        <taxon>Symbiodiniaceae</taxon>
        <taxon>Symbiodinium</taxon>
    </lineage>
</organism>
<evidence type="ECO:0000313" key="3">
    <source>
        <dbReference type="Proteomes" id="UP000186817"/>
    </source>
</evidence>
<protein>
    <recommendedName>
        <fullName evidence="4">FZ domain-containing protein</fullName>
    </recommendedName>
</protein>